<comment type="caution">
    <text evidence="7">The sequence shown here is derived from an EMBL/GenBank/DDBJ whole genome shotgun (WGS) entry which is preliminary data.</text>
</comment>
<dbReference type="EMBL" id="SBJO01000045">
    <property type="protein sequence ID" value="KAF9763987.1"/>
    <property type="molecule type" value="Genomic_DNA"/>
</dbReference>
<dbReference type="Proteomes" id="UP000740883">
    <property type="component" value="Unassembled WGS sequence"/>
</dbReference>
<keyword evidence="4" id="KW-0175">Coiled coil</keyword>
<dbReference type="InterPro" id="IPR021846">
    <property type="entry name" value="NFACT-C"/>
</dbReference>
<evidence type="ECO:0000259" key="5">
    <source>
        <dbReference type="Pfam" id="PF05670"/>
    </source>
</evidence>
<feature type="domain" description="NFACT RNA-binding" evidence="5">
    <location>
        <begin position="433"/>
        <end position="542"/>
    </location>
</feature>
<evidence type="ECO:0000256" key="4">
    <source>
        <dbReference type="ARBA" id="ARBA00023054"/>
    </source>
</evidence>
<evidence type="ECO:0000256" key="2">
    <source>
        <dbReference type="ARBA" id="ARBA00008318"/>
    </source>
</evidence>
<proteinExistence type="inferred from homology"/>
<comment type="subcellular location">
    <subcellularLocation>
        <location evidence="1">Cytoplasm</location>
    </subcellularLocation>
</comment>
<organism evidence="7 8">
    <name type="scientific">Nosema granulosis</name>
    <dbReference type="NCBI Taxonomy" id="83296"/>
    <lineage>
        <taxon>Eukaryota</taxon>
        <taxon>Fungi</taxon>
        <taxon>Fungi incertae sedis</taxon>
        <taxon>Microsporidia</taxon>
        <taxon>Nosematidae</taxon>
        <taxon>Nosema</taxon>
    </lineage>
</organism>
<dbReference type="AlphaFoldDB" id="A0A9P6GZY2"/>
<comment type="similarity">
    <text evidence="2">Belongs to the NEMF family.</text>
</comment>
<evidence type="ECO:0000256" key="1">
    <source>
        <dbReference type="ARBA" id="ARBA00004496"/>
    </source>
</evidence>
<dbReference type="InterPro" id="IPR008532">
    <property type="entry name" value="NFACT_RNA-bd"/>
</dbReference>
<dbReference type="Gene3D" id="2.30.310.10">
    <property type="entry name" value="ibrinogen binding protein from staphylococcus aureus domain"/>
    <property type="match status" value="1"/>
</dbReference>
<dbReference type="GO" id="GO:0043023">
    <property type="term" value="F:ribosomal large subunit binding"/>
    <property type="evidence" value="ECO:0007669"/>
    <property type="project" value="TreeGrafter"/>
</dbReference>
<dbReference type="Pfam" id="PF11923">
    <property type="entry name" value="NFACT-C"/>
    <property type="match status" value="1"/>
</dbReference>
<accession>A0A9P6GZY2</accession>
<keyword evidence="3" id="KW-0963">Cytoplasm</keyword>
<evidence type="ECO:0000313" key="7">
    <source>
        <dbReference type="EMBL" id="KAF9763987.1"/>
    </source>
</evidence>
<feature type="domain" description="NFACT protein C-terminal" evidence="6">
    <location>
        <begin position="586"/>
        <end position="655"/>
    </location>
</feature>
<sequence>MKQRFTFLDIRAAVNEVKDRLAGKLIQNFYTTGQRIVYIKFSNKDILLIEPGIRMHLTTSTDSGISHFCNILRKKTRREKVVSISQSGFDRVVVFELVKHKIVVEFFSGGNIFILEGDTVVEVFRVVKELDIIKNSTYVFNKVEFDFGYENFLENSFENFLPFDKPLVEDLLRKMNQKLGKDILKIKEEISNKQYQQDDINLDKMNLSKSPSYLSNEEIEIYNSVMEEFKTFIENISGFGGIVMKKKNYESFVPYDIGVTTKFESFNLAVDEYFKDRKKEKKVEDKSSKIKTKQLQYVSELEAMASDLDHKASLIQENQDLVQKIIDIHTSVAKNKIKWEDFNKFKEFEDKKGNPVSMAIVSSDFKQNMAIIKLADEFIEIDFNVSPFANIDRYHEKRKKVLEKARKTLVAMEKIVIKSKKREEKKKINRQVFWFEKFNFCFSSDSKLIFGGNNAQQNEIIVKKHLNDQDLYFHTQAAGGSSVVLKTPTEVAIEEAGLVALCMSQCWETNIVSPVWYVKGEQVSKTPPTGQYLAKGSFLIKGTKTNVNVYKLEYGLGLLFKLFDTYECDFEEVIACEGVRFVTDPKQHEVEFCLPVCGPWKIIKNYKYRVRIVPGKEKKGKMVNQIIKTFIDQSAEEHVGLIKNMTVEEFINVLPANSKIGKITK</sequence>
<dbReference type="GO" id="GO:0000049">
    <property type="term" value="F:tRNA binding"/>
    <property type="evidence" value="ECO:0007669"/>
    <property type="project" value="TreeGrafter"/>
</dbReference>
<dbReference type="OrthoDB" id="2187858at2759"/>
<dbReference type="GO" id="GO:1990112">
    <property type="term" value="C:RQC complex"/>
    <property type="evidence" value="ECO:0007669"/>
    <property type="project" value="TreeGrafter"/>
</dbReference>
<dbReference type="GO" id="GO:0005737">
    <property type="term" value="C:cytoplasm"/>
    <property type="evidence" value="ECO:0007669"/>
    <property type="project" value="UniProtKB-SubCell"/>
</dbReference>
<reference evidence="7 8" key="1">
    <citation type="journal article" date="2020" name="Genome Biol. Evol.">
        <title>Comparative genomics of strictly vertically transmitted, feminizing microsporidia endosymbionts of amphipod crustaceans.</title>
        <authorList>
            <person name="Cormier A."/>
            <person name="Chebbi M.A."/>
            <person name="Giraud I."/>
            <person name="Wattier R."/>
            <person name="Teixeira M."/>
            <person name="Gilbert C."/>
            <person name="Rigaud T."/>
            <person name="Cordaux R."/>
        </authorList>
    </citation>
    <scope>NUCLEOTIDE SEQUENCE [LARGE SCALE GENOMIC DNA]</scope>
    <source>
        <strain evidence="7 8">Ou3-Ou53</strain>
    </source>
</reference>
<dbReference type="Pfam" id="PF05670">
    <property type="entry name" value="NFACT-R_1"/>
    <property type="match status" value="1"/>
</dbReference>
<dbReference type="PANTHER" id="PTHR15239:SF6">
    <property type="entry name" value="RIBOSOME QUALITY CONTROL COMPLEX SUBUNIT NEMF"/>
    <property type="match status" value="1"/>
</dbReference>
<keyword evidence="8" id="KW-1185">Reference proteome</keyword>
<evidence type="ECO:0000259" key="6">
    <source>
        <dbReference type="Pfam" id="PF11923"/>
    </source>
</evidence>
<dbReference type="InterPro" id="IPR051608">
    <property type="entry name" value="RQC_Subunit_NEMF"/>
</dbReference>
<dbReference type="Pfam" id="PF05833">
    <property type="entry name" value="NFACT_N"/>
    <property type="match status" value="1"/>
</dbReference>
<dbReference type="GO" id="GO:0072344">
    <property type="term" value="P:rescue of stalled ribosome"/>
    <property type="evidence" value="ECO:0007669"/>
    <property type="project" value="TreeGrafter"/>
</dbReference>
<gene>
    <name evidence="7" type="primary">NEMF</name>
    <name evidence="7" type="ORF">NGRA_0929</name>
</gene>
<name>A0A9P6GZY2_9MICR</name>
<dbReference type="PANTHER" id="PTHR15239">
    <property type="entry name" value="NUCLEAR EXPORT MEDIATOR FACTOR NEMF"/>
    <property type="match status" value="1"/>
</dbReference>
<evidence type="ECO:0000256" key="3">
    <source>
        <dbReference type="ARBA" id="ARBA00022490"/>
    </source>
</evidence>
<evidence type="ECO:0000313" key="8">
    <source>
        <dbReference type="Proteomes" id="UP000740883"/>
    </source>
</evidence>
<protein>
    <submittedName>
        <fullName evidence="7">Nuclear export mediator factor NEMF</fullName>
    </submittedName>
</protein>